<dbReference type="RefSeq" id="WP_092987334.1">
    <property type="nucleotide sequence ID" value="NZ_FNFY01000022.1"/>
</dbReference>
<feature type="transmembrane region" description="Helical" evidence="1">
    <location>
        <begin position="99"/>
        <end position="115"/>
    </location>
</feature>
<feature type="transmembrane region" description="Helical" evidence="1">
    <location>
        <begin position="75"/>
        <end position="93"/>
    </location>
</feature>
<keyword evidence="3" id="KW-1185">Reference proteome</keyword>
<gene>
    <name evidence="2" type="ORF">SAMN05216216_1228</name>
</gene>
<dbReference type="AlphaFoldDB" id="A0A1G9HBD8"/>
<name>A0A1G9HBD8_9BACL</name>
<evidence type="ECO:0000256" key="1">
    <source>
        <dbReference type="SAM" id="Phobius"/>
    </source>
</evidence>
<reference evidence="3" key="1">
    <citation type="submission" date="2016-10" db="EMBL/GenBank/DDBJ databases">
        <authorList>
            <person name="Varghese N."/>
            <person name="Submissions S."/>
        </authorList>
    </citation>
    <scope>NUCLEOTIDE SEQUENCE [LARGE SCALE GENOMIC DNA]</scope>
    <source>
        <strain evidence="3">CGMCC 1.8895</strain>
    </source>
</reference>
<proteinExistence type="predicted"/>
<dbReference type="Proteomes" id="UP000199008">
    <property type="component" value="Unassembled WGS sequence"/>
</dbReference>
<evidence type="ECO:0000313" key="3">
    <source>
        <dbReference type="Proteomes" id="UP000199008"/>
    </source>
</evidence>
<protein>
    <submittedName>
        <fullName evidence="2">Uncharacterized protein</fullName>
    </submittedName>
</protein>
<keyword evidence="1" id="KW-0472">Membrane</keyword>
<accession>A0A1G9HBD8</accession>
<evidence type="ECO:0000313" key="2">
    <source>
        <dbReference type="EMBL" id="SDL10155.1"/>
    </source>
</evidence>
<sequence>MSFKLTRKTSWFGSATGMEVHINGEEAEEIYRLEEKTYELPKEPSTLKVTQSGMTSNELQVYHNDNIKLTKSKKYSRIFTTFFVLLMSVIFFVNDFLTSAAIIVFLSIAVFYYLSKIDAFELELVMDKKEDE</sequence>
<organism evidence="2 3">
    <name type="scientific">Lacicoccus qingdaonensis</name>
    <dbReference type="NCBI Taxonomy" id="576118"/>
    <lineage>
        <taxon>Bacteria</taxon>
        <taxon>Bacillati</taxon>
        <taxon>Bacillota</taxon>
        <taxon>Bacilli</taxon>
        <taxon>Bacillales</taxon>
        <taxon>Salinicoccaceae</taxon>
        <taxon>Lacicoccus</taxon>
    </lineage>
</organism>
<dbReference type="EMBL" id="FNFY01000022">
    <property type="protein sequence ID" value="SDL10155.1"/>
    <property type="molecule type" value="Genomic_DNA"/>
</dbReference>
<keyword evidence="1" id="KW-0812">Transmembrane</keyword>
<keyword evidence="1" id="KW-1133">Transmembrane helix</keyword>